<name>A0A5D0IZ81_9FLAO</name>
<organism evidence="1 2">
    <name type="scientific">Seonamhaeicola marinus</name>
    <dbReference type="NCBI Taxonomy" id="1912246"/>
    <lineage>
        <taxon>Bacteria</taxon>
        <taxon>Pseudomonadati</taxon>
        <taxon>Bacteroidota</taxon>
        <taxon>Flavobacteriia</taxon>
        <taxon>Flavobacteriales</taxon>
        <taxon>Flavobacteriaceae</taxon>
    </lineage>
</organism>
<gene>
    <name evidence="1" type="ORF">FUA24_03445</name>
</gene>
<evidence type="ECO:0000313" key="2">
    <source>
        <dbReference type="Proteomes" id="UP000323930"/>
    </source>
</evidence>
<comment type="caution">
    <text evidence="1">The sequence shown here is derived from an EMBL/GenBank/DDBJ whole genome shotgun (WGS) entry which is preliminary data.</text>
</comment>
<accession>A0A5D0IZ81</accession>
<dbReference type="EMBL" id="VSDQ01000241">
    <property type="protein sequence ID" value="TYA89203.1"/>
    <property type="molecule type" value="Genomic_DNA"/>
</dbReference>
<dbReference type="Proteomes" id="UP000323930">
    <property type="component" value="Unassembled WGS sequence"/>
</dbReference>
<sequence length="171" mass="20501">MNYKEIISAVNKRYILLKKENKKYEIYDKLQGAFLYINDPIINYDELIKELKRRSSKIYKSIEELPEPVQKPIDWRTSSEEINKQNNILIKRMYDNNQQLTGVVVTYFSQKIIKNLKEKEIIENRLIDFIHDNIFRNEGISTFKNSYRDTASVIAINNINELPEDWEFLNM</sequence>
<keyword evidence="2" id="KW-1185">Reference proteome</keyword>
<dbReference type="RefSeq" id="WP_148540069.1">
    <property type="nucleotide sequence ID" value="NZ_VSDQ01000241.1"/>
</dbReference>
<reference evidence="1 2" key="1">
    <citation type="submission" date="2019-08" db="EMBL/GenBank/DDBJ databases">
        <title>Seonamhaeicola sediminis sp. nov., isolated from marine sediment.</title>
        <authorList>
            <person name="Cao W.R."/>
        </authorList>
    </citation>
    <scope>NUCLEOTIDE SEQUENCE [LARGE SCALE GENOMIC DNA]</scope>
    <source>
        <strain evidence="1 2">B011</strain>
    </source>
</reference>
<evidence type="ECO:0000313" key="1">
    <source>
        <dbReference type="EMBL" id="TYA89203.1"/>
    </source>
</evidence>
<dbReference type="AlphaFoldDB" id="A0A5D0IZ81"/>
<protein>
    <submittedName>
        <fullName evidence="1">Uncharacterized protein</fullName>
    </submittedName>
</protein>
<proteinExistence type="predicted"/>